<comment type="caution">
    <text evidence="1">The sequence shown here is derived from an EMBL/GenBank/DDBJ whole genome shotgun (WGS) entry which is preliminary data.</text>
</comment>
<keyword evidence="2" id="KW-1185">Reference proteome</keyword>
<protein>
    <submittedName>
        <fullName evidence="1">Uncharacterized protein</fullName>
    </submittedName>
</protein>
<name>A0ACC1RYT1_9APHY</name>
<dbReference type="Proteomes" id="UP001148662">
    <property type="component" value="Unassembled WGS sequence"/>
</dbReference>
<sequence>MQPGVNVEISQGIATITFNRPKTLNAITTEDYNAFAEALWDIDKRDDVLVTVWQATGRMFCAGTDVGDPRGAQSERLTQREAFLTRVARANTDPSMALASHSKILVAALNGPAFGIAAAFLGHFDFIYCLPETYISVPFTFLGIISEAGSSVTFMRRMGVAKANEALIFGKKITAEELLACGFVNKIFPKQSAESFHAAVRKHLLEELRDLEPGALLTVKKLLRRAIQESNDPDAAIMRESYAQAERFATGIPSQRFAAVARKELKHKL</sequence>
<gene>
    <name evidence="1" type="ORF">NM688_g7991</name>
</gene>
<evidence type="ECO:0000313" key="2">
    <source>
        <dbReference type="Proteomes" id="UP001148662"/>
    </source>
</evidence>
<proteinExistence type="predicted"/>
<dbReference type="EMBL" id="JANHOG010002016">
    <property type="protein sequence ID" value="KAJ3528497.1"/>
    <property type="molecule type" value="Genomic_DNA"/>
</dbReference>
<accession>A0ACC1RYT1</accession>
<evidence type="ECO:0000313" key="1">
    <source>
        <dbReference type="EMBL" id="KAJ3528497.1"/>
    </source>
</evidence>
<organism evidence="1 2">
    <name type="scientific">Phlebia brevispora</name>
    <dbReference type="NCBI Taxonomy" id="194682"/>
    <lineage>
        <taxon>Eukaryota</taxon>
        <taxon>Fungi</taxon>
        <taxon>Dikarya</taxon>
        <taxon>Basidiomycota</taxon>
        <taxon>Agaricomycotina</taxon>
        <taxon>Agaricomycetes</taxon>
        <taxon>Polyporales</taxon>
        <taxon>Meruliaceae</taxon>
        <taxon>Phlebia</taxon>
    </lineage>
</organism>
<reference evidence="1" key="1">
    <citation type="submission" date="2022-07" db="EMBL/GenBank/DDBJ databases">
        <title>Genome Sequence of Phlebia brevispora.</title>
        <authorList>
            <person name="Buettner E."/>
        </authorList>
    </citation>
    <scope>NUCLEOTIDE SEQUENCE</scope>
    <source>
        <strain evidence="1">MPL23</strain>
    </source>
</reference>